<gene>
    <name evidence="3" type="ORF">EKO23_01195</name>
</gene>
<sequence>MQTNSAGTIVVGLDGSRSSELALAWAIEQSRLEHRDLTLVHAAAHEDPETGPALMVRARQVIEHKAPGLPAYERIEAGDARDVLIGAATGAAMLVIGSRGRGPVHSALLGSVGVAVARHAPCPAVVLRPGNPGLVRDGILVGIDATEHSRAPLEFAYRQASLRRLPLTVLHATPAAVPVSSVPYIVPGEAESLDDARLLLAEATSGMGEKYPDVNVRTRVVTGPARSALLRISQRMNMVVIGSHQGPAAADVVPGGTVPTSVLGHATCAVAVVPSDL</sequence>
<comment type="similarity">
    <text evidence="1">Belongs to the universal stress protein A family.</text>
</comment>
<reference evidence="3 4" key="1">
    <citation type="submission" date="2019-01" db="EMBL/GenBank/DDBJ databases">
        <title>Nocardioides guangzhouensis sp. nov., an actinobacterium isolated from soil.</title>
        <authorList>
            <person name="Fu Y."/>
            <person name="Cai Y."/>
            <person name="Lin Z."/>
            <person name="Chen P."/>
        </authorList>
    </citation>
    <scope>NUCLEOTIDE SEQUENCE [LARGE SCALE GENOMIC DNA]</scope>
    <source>
        <strain evidence="3 4">130</strain>
    </source>
</reference>
<evidence type="ECO:0000256" key="1">
    <source>
        <dbReference type="ARBA" id="ARBA00008791"/>
    </source>
</evidence>
<dbReference type="OrthoDB" id="3873975at2"/>
<dbReference type="PANTHER" id="PTHR46553">
    <property type="entry name" value="ADENINE NUCLEOTIDE ALPHA HYDROLASES-LIKE SUPERFAMILY PROTEIN"/>
    <property type="match status" value="1"/>
</dbReference>
<protein>
    <submittedName>
        <fullName evidence="3">Universal stress protein</fullName>
    </submittedName>
</protein>
<proteinExistence type="inferred from homology"/>
<dbReference type="SUPFAM" id="SSF52402">
    <property type="entry name" value="Adenine nucleotide alpha hydrolases-like"/>
    <property type="match status" value="2"/>
</dbReference>
<dbReference type="InterPro" id="IPR014729">
    <property type="entry name" value="Rossmann-like_a/b/a_fold"/>
</dbReference>
<keyword evidence="4" id="KW-1185">Reference proteome</keyword>
<feature type="domain" description="UspA" evidence="2">
    <location>
        <begin position="8"/>
        <end position="128"/>
    </location>
</feature>
<comment type="caution">
    <text evidence="3">The sequence shown here is derived from an EMBL/GenBank/DDBJ whole genome shotgun (WGS) entry which is preliminary data.</text>
</comment>
<evidence type="ECO:0000313" key="4">
    <source>
        <dbReference type="Proteomes" id="UP000295198"/>
    </source>
</evidence>
<dbReference type="CDD" id="cd23659">
    <property type="entry name" value="USP_At3g01520-like"/>
    <property type="match status" value="1"/>
</dbReference>
<dbReference type="Proteomes" id="UP000295198">
    <property type="component" value="Unassembled WGS sequence"/>
</dbReference>
<dbReference type="PANTHER" id="PTHR46553:SF3">
    <property type="entry name" value="ADENINE NUCLEOTIDE ALPHA HYDROLASES-LIKE SUPERFAMILY PROTEIN"/>
    <property type="match status" value="1"/>
</dbReference>
<dbReference type="AlphaFoldDB" id="A0A4Q4ZL22"/>
<dbReference type="PRINTS" id="PR01438">
    <property type="entry name" value="UNVRSLSTRESS"/>
</dbReference>
<evidence type="ECO:0000259" key="2">
    <source>
        <dbReference type="Pfam" id="PF00582"/>
    </source>
</evidence>
<dbReference type="InterPro" id="IPR006015">
    <property type="entry name" value="Universal_stress_UspA"/>
</dbReference>
<feature type="domain" description="UspA" evidence="2">
    <location>
        <begin position="139"/>
        <end position="274"/>
    </location>
</feature>
<dbReference type="Pfam" id="PF00582">
    <property type="entry name" value="Usp"/>
    <property type="match status" value="2"/>
</dbReference>
<dbReference type="RefSeq" id="WP_134713206.1">
    <property type="nucleotide sequence ID" value="NZ_SDKM01000001.1"/>
</dbReference>
<dbReference type="EMBL" id="SDKM01000001">
    <property type="protein sequence ID" value="RYP89070.1"/>
    <property type="molecule type" value="Genomic_DNA"/>
</dbReference>
<accession>A0A4Q4ZL22</accession>
<dbReference type="InterPro" id="IPR006016">
    <property type="entry name" value="UspA"/>
</dbReference>
<name>A0A4Q4ZL22_9ACTN</name>
<evidence type="ECO:0000313" key="3">
    <source>
        <dbReference type="EMBL" id="RYP89070.1"/>
    </source>
</evidence>
<organism evidence="3 4">
    <name type="scientific">Nocardioides guangzhouensis</name>
    <dbReference type="NCBI Taxonomy" id="2497878"/>
    <lineage>
        <taxon>Bacteria</taxon>
        <taxon>Bacillati</taxon>
        <taxon>Actinomycetota</taxon>
        <taxon>Actinomycetes</taxon>
        <taxon>Propionibacteriales</taxon>
        <taxon>Nocardioidaceae</taxon>
        <taxon>Nocardioides</taxon>
    </lineage>
</organism>
<dbReference type="Gene3D" id="3.40.50.620">
    <property type="entry name" value="HUPs"/>
    <property type="match status" value="2"/>
</dbReference>